<feature type="domain" description="GST C-terminal" evidence="2">
    <location>
        <begin position="87"/>
        <end position="210"/>
    </location>
</feature>
<dbReference type="InterPro" id="IPR004045">
    <property type="entry name" value="Glutathione_S-Trfase_N"/>
</dbReference>
<organism evidence="3 4">
    <name type="scientific">Novosphingobium aquiterrae</name>
    <dbReference type="NCBI Taxonomy" id="624388"/>
    <lineage>
        <taxon>Bacteria</taxon>
        <taxon>Pseudomonadati</taxon>
        <taxon>Pseudomonadota</taxon>
        <taxon>Alphaproteobacteria</taxon>
        <taxon>Sphingomonadales</taxon>
        <taxon>Sphingomonadaceae</taxon>
        <taxon>Novosphingobium</taxon>
    </lineage>
</organism>
<sequence length="210" mass="22651">MPTFYDCATAPSPRRARIVLAEKGIAHDVVQIDLGQGEQLGDAFRAINPACTVPVLVLEDGASLTDNAGIAAWAEAAQPAPPLLGTTPLEKAAVASWNSRIEGECFMAIAEVLRNTARGMKDRALPGPHNYAQIPELAERGRARLGHFLDRFEQHMTGREWVATDAFSLADISAGVALDFAKWVKVDPDEGRPAVAAWRARLAQRPSFAL</sequence>
<dbReference type="SFLD" id="SFLDG00358">
    <property type="entry name" value="Main_(cytGST)"/>
    <property type="match status" value="1"/>
</dbReference>
<dbReference type="Pfam" id="PF13409">
    <property type="entry name" value="GST_N_2"/>
    <property type="match status" value="1"/>
</dbReference>
<comment type="caution">
    <text evidence="3">The sequence shown here is derived from an EMBL/GenBank/DDBJ whole genome shotgun (WGS) entry which is preliminary data.</text>
</comment>
<dbReference type="PROSITE" id="PS50404">
    <property type="entry name" value="GST_NTER"/>
    <property type="match status" value="1"/>
</dbReference>
<dbReference type="Gene3D" id="1.20.1050.10">
    <property type="match status" value="1"/>
</dbReference>
<dbReference type="PANTHER" id="PTHR44051">
    <property type="entry name" value="GLUTATHIONE S-TRANSFERASE-RELATED"/>
    <property type="match status" value="1"/>
</dbReference>
<dbReference type="InterPro" id="IPR010987">
    <property type="entry name" value="Glutathione-S-Trfase_C-like"/>
</dbReference>
<dbReference type="PANTHER" id="PTHR44051:SF8">
    <property type="entry name" value="GLUTATHIONE S-TRANSFERASE GSTA"/>
    <property type="match status" value="1"/>
</dbReference>
<dbReference type="EMBL" id="JBHLTL010000001">
    <property type="protein sequence ID" value="MFC0587946.1"/>
    <property type="molecule type" value="Genomic_DNA"/>
</dbReference>
<keyword evidence="4" id="KW-1185">Reference proteome</keyword>
<evidence type="ECO:0000313" key="3">
    <source>
        <dbReference type="EMBL" id="MFC0587946.1"/>
    </source>
</evidence>
<gene>
    <name evidence="3" type="ORF">ACFFF7_00805</name>
</gene>
<evidence type="ECO:0000259" key="2">
    <source>
        <dbReference type="PROSITE" id="PS50405"/>
    </source>
</evidence>
<dbReference type="InterPro" id="IPR040079">
    <property type="entry name" value="Glutathione_S-Trfase"/>
</dbReference>
<feature type="domain" description="GST N-terminal" evidence="1">
    <location>
        <begin position="1"/>
        <end position="82"/>
    </location>
</feature>
<dbReference type="SFLD" id="SFLDS00019">
    <property type="entry name" value="Glutathione_Transferase_(cytos"/>
    <property type="match status" value="1"/>
</dbReference>
<dbReference type="Proteomes" id="UP001589943">
    <property type="component" value="Unassembled WGS sequence"/>
</dbReference>
<evidence type="ECO:0000313" key="4">
    <source>
        <dbReference type="Proteomes" id="UP001589943"/>
    </source>
</evidence>
<reference evidence="3 4" key="1">
    <citation type="submission" date="2024-09" db="EMBL/GenBank/DDBJ databases">
        <authorList>
            <person name="Sun Q."/>
            <person name="Mori K."/>
        </authorList>
    </citation>
    <scope>NUCLEOTIDE SEQUENCE [LARGE SCALE GENOMIC DNA]</scope>
    <source>
        <strain evidence="3 4">NCAIM B.02537</strain>
    </source>
</reference>
<dbReference type="RefSeq" id="WP_379479465.1">
    <property type="nucleotide sequence ID" value="NZ_JBHLTL010000001.1"/>
</dbReference>
<dbReference type="Gene3D" id="3.40.30.10">
    <property type="entry name" value="Glutaredoxin"/>
    <property type="match status" value="1"/>
</dbReference>
<dbReference type="InterPro" id="IPR036249">
    <property type="entry name" value="Thioredoxin-like_sf"/>
</dbReference>
<dbReference type="InterPro" id="IPR004046">
    <property type="entry name" value="GST_C"/>
</dbReference>
<evidence type="ECO:0000259" key="1">
    <source>
        <dbReference type="PROSITE" id="PS50404"/>
    </source>
</evidence>
<dbReference type="InterPro" id="IPR036282">
    <property type="entry name" value="Glutathione-S-Trfase_C_sf"/>
</dbReference>
<name>A0ABV6PDP9_9SPHN</name>
<dbReference type="CDD" id="cd03051">
    <property type="entry name" value="GST_N_GTT2_like"/>
    <property type="match status" value="1"/>
</dbReference>
<dbReference type="InterPro" id="IPR034345">
    <property type="entry name" value="Gtt2-like_N"/>
</dbReference>
<accession>A0ABV6PDP9</accession>
<dbReference type="SUPFAM" id="SSF47616">
    <property type="entry name" value="GST C-terminal domain-like"/>
    <property type="match status" value="1"/>
</dbReference>
<proteinExistence type="predicted"/>
<protein>
    <submittedName>
        <fullName evidence="3">Glutathione S-transferase family protein</fullName>
    </submittedName>
</protein>
<dbReference type="SUPFAM" id="SSF52833">
    <property type="entry name" value="Thioredoxin-like"/>
    <property type="match status" value="1"/>
</dbReference>
<dbReference type="PROSITE" id="PS50405">
    <property type="entry name" value="GST_CTER"/>
    <property type="match status" value="1"/>
</dbReference>
<dbReference type="Pfam" id="PF00043">
    <property type="entry name" value="GST_C"/>
    <property type="match status" value="1"/>
</dbReference>